<dbReference type="AlphaFoldDB" id="X1DVF2"/>
<dbReference type="EMBL" id="BARU01002107">
    <property type="protein sequence ID" value="GAH24217.1"/>
    <property type="molecule type" value="Genomic_DNA"/>
</dbReference>
<accession>X1DVF2</accession>
<name>X1DVF2_9ZZZZ</name>
<protein>
    <submittedName>
        <fullName evidence="1">Uncharacterized protein</fullName>
    </submittedName>
</protein>
<evidence type="ECO:0000313" key="1">
    <source>
        <dbReference type="EMBL" id="GAH24217.1"/>
    </source>
</evidence>
<proteinExistence type="predicted"/>
<sequence>ALIFLSARSFVQKNSATFNYDASLRDVSEDERIVRFVVEQWREE</sequence>
<organism evidence="1">
    <name type="scientific">marine sediment metagenome</name>
    <dbReference type="NCBI Taxonomy" id="412755"/>
    <lineage>
        <taxon>unclassified sequences</taxon>
        <taxon>metagenomes</taxon>
        <taxon>ecological metagenomes</taxon>
    </lineage>
</organism>
<reference evidence="1" key="1">
    <citation type="journal article" date="2014" name="Front. Microbiol.">
        <title>High frequency of phylogenetically diverse reductive dehalogenase-homologous genes in deep subseafloor sedimentary metagenomes.</title>
        <authorList>
            <person name="Kawai M."/>
            <person name="Futagami T."/>
            <person name="Toyoda A."/>
            <person name="Takaki Y."/>
            <person name="Nishi S."/>
            <person name="Hori S."/>
            <person name="Arai W."/>
            <person name="Tsubouchi T."/>
            <person name="Morono Y."/>
            <person name="Uchiyama I."/>
            <person name="Ito T."/>
            <person name="Fujiyama A."/>
            <person name="Inagaki F."/>
            <person name="Takami H."/>
        </authorList>
    </citation>
    <scope>NUCLEOTIDE SEQUENCE</scope>
    <source>
        <strain evidence="1">Expedition CK06-06</strain>
    </source>
</reference>
<comment type="caution">
    <text evidence="1">The sequence shown here is derived from an EMBL/GenBank/DDBJ whole genome shotgun (WGS) entry which is preliminary data.</text>
</comment>
<gene>
    <name evidence="1" type="ORF">S03H2_05128</name>
</gene>
<feature type="non-terminal residue" evidence="1">
    <location>
        <position position="1"/>
    </location>
</feature>